<evidence type="ECO:0000313" key="3">
    <source>
        <dbReference type="Proteomes" id="UP000824024"/>
    </source>
</evidence>
<feature type="transmembrane region" description="Helical" evidence="1">
    <location>
        <begin position="200"/>
        <end position="219"/>
    </location>
</feature>
<feature type="transmembrane region" description="Helical" evidence="1">
    <location>
        <begin position="35"/>
        <end position="53"/>
    </location>
</feature>
<gene>
    <name evidence="2" type="ORF">IAA08_09730</name>
</gene>
<reference evidence="2" key="1">
    <citation type="journal article" date="2021" name="PeerJ">
        <title>Extensive microbial diversity within the chicken gut microbiome revealed by metagenomics and culture.</title>
        <authorList>
            <person name="Gilroy R."/>
            <person name="Ravi A."/>
            <person name="Getino M."/>
            <person name="Pursley I."/>
            <person name="Horton D.L."/>
            <person name="Alikhan N.F."/>
            <person name="Baker D."/>
            <person name="Gharbi K."/>
            <person name="Hall N."/>
            <person name="Watson M."/>
            <person name="Adriaenssens E.M."/>
            <person name="Foster-Nyarko E."/>
            <person name="Jarju S."/>
            <person name="Secka A."/>
            <person name="Antonio M."/>
            <person name="Oren A."/>
            <person name="Chaudhuri R.R."/>
            <person name="La Ragione R."/>
            <person name="Hildebrand F."/>
            <person name="Pallen M.J."/>
        </authorList>
    </citation>
    <scope>NUCLEOTIDE SEQUENCE</scope>
    <source>
        <strain evidence="2">CHK192-9172</strain>
    </source>
</reference>
<protein>
    <submittedName>
        <fullName evidence="2">Conjugal transfer protein TraX</fullName>
    </submittedName>
</protein>
<feature type="transmembrane region" description="Helical" evidence="1">
    <location>
        <begin position="122"/>
        <end position="150"/>
    </location>
</feature>
<dbReference type="InterPro" id="IPR008875">
    <property type="entry name" value="TraX"/>
</dbReference>
<sequence length="220" mass="25539">MKEKTRGCSGFALKMTAVVTMTVDHVGKVFFPDCMWMIMIGRLAFPLFCFLLTEGFVHTANIRKYLGRLFIFALISEVPFDWALHGKAFDWDAQNVFFTLFLGLFMLYLMQLCRTRQALQAVIFLVAVALAVLLRTDYSGLGICFIFIFYQFYYRKWLKFGLFAAVSLIAYLQAPQDYTSILAVLPMIFYNGKRGISCKYFFYIFYPAHLTVLALLRIFF</sequence>
<feature type="transmembrane region" description="Helical" evidence="1">
    <location>
        <begin position="162"/>
        <end position="188"/>
    </location>
</feature>
<name>A0A9D2IGI2_9FIRM</name>
<comment type="caution">
    <text evidence="2">The sequence shown here is derived from an EMBL/GenBank/DDBJ whole genome shotgun (WGS) entry which is preliminary data.</text>
</comment>
<dbReference type="Pfam" id="PF05857">
    <property type="entry name" value="TraX"/>
    <property type="match status" value="1"/>
</dbReference>
<organism evidence="2 3">
    <name type="scientific">Candidatus Eubacterium avistercoris</name>
    <dbReference type="NCBI Taxonomy" id="2838567"/>
    <lineage>
        <taxon>Bacteria</taxon>
        <taxon>Bacillati</taxon>
        <taxon>Bacillota</taxon>
        <taxon>Clostridia</taxon>
        <taxon>Eubacteriales</taxon>
        <taxon>Eubacteriaceae</taxon>
        <taxon>Eubacterium</taxon>
    </lineage>
</organism>
<feature type="transmembrane region" description="Helical" evidence="1">
    <location>
        <begin position="91"/>
        <end position="110"/>
    </location>
</feature>
<keyword evidence="1" id="KW-0812">Transmembrane</keyword>
<evidence type="ECO:0000313" key="2">
    <source>
        <dbReference type="EMBL" id="HIZ08202.1"/>
    </source>
</evidence>
<reference evidence="2" key="2">
    <citation type="submission" date="2021-04" db="EMBL/GenBank/DDBJ databases">
        <authorList>
            <person name="Gilroy R."/>
        </authorList>
    </citation>
    <scope>NUCLEOTIDE SEQUENCE</scope>
    <source>
        <strain evidence="2">CHK192-9172</strain>
    </source>
</reference>
<dbReference type="EMBL" id="DXCH01000266">
    <property type="protein sequence ID" value="HIZ08202.1"/>
    <property type="molecule type" value="Genomic_DNA"/>
</dbReference>
<feature type="transmembrane region" description="Helical" evidence="1">
    <location>
        <begin position="65"/>
        <end position="85"/>
    </location>
</feature>
<dbReference type="Proteomes" id="UP000824024">
    <property type="component" value="Unassembled WGS sequence"/>
</dbReference>
<keyword evidence="1" id="KW-1133">Transmembrane helix</keyword>
<keyword evidence="1" id="KW-0472">Membrane</keyword>
<accession>A0A9D2IGI2</accession>
<proteinExistence type="predicted"/>
<evidence type="ECO:0000256" key="1">
    <source>
        <dbReference type="SAM" id="Phobius"/>
    </source>
</evidence>
<dbReference type="AlphaFoldDB" id="A0A9D2IGI2"/>